<evidence type="ECO:0000256" key="2">
    <source>
        <dbReference type="ARBA" id="ARBA00004286"/>
    </source>
</evidence>
<dbReference type="GO" id="GO:0007140">
    <property type="term" value="P:male meiotic nuclear division"/>
    <property type="evidence" value="ECO:0007669"/>
    <property type="project" value="TreeGrafter"/>
</dbReference>
<dbReference type="PANTHER" id="PTHR15607">
    <property type="entry name" value="SYNAPTONEMAL COMPLEX PROTEIN-RELATED"/>
    <property type="match status" value="1"/>
</dbReference>
<dbReference type="GeneID" id="114438984"/>
<keyword evidence="4" id="KW-0158">Chromosome</keyword>
<evidence type="ECO:0000256" key="6">
    <source>
        <dbReference type="SAM" id="Coils"/>
    </source>
</evidence>
<feature type="domain" description="Synaptonemal complex protein 2 Spt16M-like" evidence="9">
    <location>
        <begin position="281"/>
        <end position="395"/>
    </location>
</feature>
<dbReference type="InterPro" id="IPR024835">
    <property type="entry name" value="SYCP2-like"/>
</dbReference>
<feature type="region of interest" description="Disordered" evidence="7">
    <location>
        <begin position="952"/>
        <end position="1005"/>
    </location>
</feature>
<keyword evidence="10" id="KW-1185">Reference proteome</keyword>
<feature type="region of interest" description="Disordered" evidence="7">
    <location>
        <begin position="536"/>
        <end position="556"/>
    </location>
</feature>
<feature type="domain" description="Synaptonemal complex protein 2 armadillo-repeat-like" evidence="8">
    <location>
        <begin position="8"/>
        <end position="186"/>
    </location>
</feature>
<feature type="region of interest" description="Disordered" evidence="7">
    <location>
        <begin position="897"/>
        <end position="917"/>
    </location>
</feature>
<evidence type="ECO:0000256" key="4">
    <source>
        <dbReference type="ARBA" id="ARBA00022454"/>
    </source>
</evidence>
<evidence type="ECO:0000313" key="11">
    <source>
        <dbReference type="RefSeq" id="XP_028266468.1"/>
    </source>
</evidence>
<evidence type="ECO:0000256" key="5">
    <source>
        <dbReference type="ARBA" id="ARBA00023242"/>
    </source>
</evidence>
<evidence type="ECO:0000256" key="1">
    <source>
        <dbReference type="ARBA" id="ARBA00004123"/>
    </source>
</evidence>
<feature type="compositionally biased region" description="Polar residues" evidence="7">
    <location>
        <begin position="1178"/>
        <end position="1191"/>
    </location>
</feature>
<dbReference type="Proteomes" id="UP000515145">
    <property type="component" value="Chromosome 7"/>
</dbReference>
<dbReference type="CTD" id="10388"/>
<organism evidence="10 11">
    <name type="scientific">Parambassis ranga</name>
    <name type="common">Indian glassy fish</name>
    <dbReference type="NCBI Taxonomy" id="210632"/>
    <lineage>
        <taxon>Eukaryota</taxon>
        <taxon>Metazoa</taxon>
        <taxon>Chordata</taxon>
        <taxon>Craniata</taxon>
        <taxon>Vertebrata</taxon>
        <taxon>Euteleostomi</taxon>
        <taxon>Actinopterygii</taxon>
        <taxon>Neopterygii</taxon>
        <taxon>Teleostei</taxon>
        <taxon>Neoteleostei</taxon>
        <taxon>Acanthomorphata</taxon>
        <taxon>Ovalentaria</taxon>
        <taxon>Ambassidae</taxon>
        <taxon>Parambassis</taxon>
    </lineage>
</organism>
<name>A0A6P7ILX6_9TELE</name>
<feature type="region of interest" description="Disordered" evidence="7">
    <location>
        <begin position="481"/>
        <end position="509"/>
    </location>
</feature>
<dbReference type="GO" id="GO:0000779">
    <property type="term" value="C:condensed chromosome, centromeric region"/>
    <property type="evidence" value="ECO:0007669"/>
    <property type="project" value="TreeGrafter"/>
</dbReference>
<proteinExistence type="inferred from homology"/>
<gene>
    <name evidence="11" type="primary">sycp2</name>
</gene>
<feature type="region of interest" description="Disordered" evidence="7">
    <location>
        <begin position="1176"/>
        <end position="1247"/>
    </location>
</feature>
<comment type="subcellular location">
    <subcellularLocation>
        <location evidence="2">Chromosome</location>
    </subcellularLocation>
    <subcellularLocation>
        <location evidence="1">Nucleus</location>
    </subcellularLocation>
</comment>
<dbReference type="GO" id="GO:0000800">
    <property type="term" value="C:lateral element"/>
    <property type="evidence" value="ECO:0007669"/>
    <property type="project" value="TreeGrafter"/>
</dbReference>
<feature type="region of interest" description="Disordered" evidence="7">
    <location>
        <begin position="1299"/>
        <end position="1332"/>
    </location>
</feature>
<keyword evidence="5" id="KW-0539">Nucleus</keyword>
<dbReference type="Pfam" id="PF18581">
    <property type="entry name" value="SYCP2_ARLD"/>
    <property type="match status" value="1"/>
</dbReference>
<feature type="region of interest" description="Disordered" evidence="7">
    <location>
        <begin position="1026"/>
        <end position="1063"/>
    </location>
</feature>
<feature type="coiled-coil region" evidence="6">
    <location>
        <begin position="1427"/>
        <end position="1457"/>
    </location>
</feature>
<dbReference type="InParanoid" id="A0A6P7ILX6"/>
<protein>
    <submittedName>
        <fullName evidence="11">Synaptonemal complex protein 2</fullName>
    </submittedName>
</protein>
<evidence type="ECO:0000313" key="10">
    <source>
        <dbReference type="Proteomes" id="UP000515145"/>
    </source>
</evidence>
<feature type="compositionally biased region" description="Basic and acidic residues" evidence="7">
    <location>
        <begin position="1026"/>
        <end position="1038"/>
    </location>
</feature>
<sequence length="1542" mass="171721">MASAVSTQLENAIDAALKNGNVQALEAFLQVDVNKETPIKCSQQFLNKLDTFVIRSLDQKDPKAATLGLSSLCRCGVNFKLTNGGQGLPALIGQGLIKKMVIWFEKCRQLWIRCGQQWDETLLTLSEDFLNALTVVHEACKEGTYKITESFLYPVGELSVDSRIYILIKKEAIRTLNFILDKIPVELKKKRKILTSQEASDIRLKLAGEILEGGDYDFQSSLMEALCRMATPAQRRELADRWFSMGHVASAFAKICDSEFETGCRKFLNMVNGMQGDKKRVYSYPCLEVYLDKFELLMPVDEQLEEFWIDFNLGSHSISFYFSSADEEEKGSHWETLCIHENEVLSYTVTEKGKSKVLQIKLSEIVVVGAVEGSSLTIHFSSSLDILQAAHNVFGHSKSKGTSVLSTSKSIMDENITQIVPESQLSLGESKKNTTPDVFQASAAPKKMAAPPKKRISEPISCISGSAGSVHCGSSLFAVKPSSTHTKGKDKPSLDMVHSHGPAPKRSDVTTTLAVSVKEQNISLAEEVVLTGDGEENSLDSNFVPDTQHRTERNTCRSSTWSKLSVSKMLVTPTQKISSLSSSVRQPHLARQQEPHPCIAHGSPVSDSSRVRQKELHSELIQRLQQGIHERTQESTTKKPVALQGKILNGDSKNRISGDLCKSSLCTPKVQHAEGNAPGTGKSRDHMMFKADFNPIKASVKASVTETLQEKITPNINTETKRPSSSKYKKDTGLANTIVKLISSRYEMNNEPKEKKNAKNKIFPLSNRSWLSTDKRDINDAVSLIKSHSKTANSSVRSRKDIFAFHVDSPLSITEGNKTVADTLASSRSTQNSSGLLDTTNKKCPLSKQKKRYVKTHLFSDTDTENASTEVSWLRASSRKSKPRITKYSKQMLTKAKAVPPHTGQLLPSSPKPVWNSTKSSCKMVKALDQPRKTLKPEAASRTPHMAVYRPKRAAAISTKSYKEPDTDDSLSEVADSPTRKRENSDHLQNTGKTNEPPLIKTKNTAKKKLASYMKPDLECVSEKLQQRKNETYSEAPEKKRKGTFSEQTTGPNYRKGECDNQSNLKKPAALKQQKLNTKNAITAQEQMKESWTSCQTSSCPSPPVIEKMRSVEMSVPTLDLTCSLLLTPRGSHLPPSPNPPCQDTPSPVMQLPKPCSTVSRKENCNLSVCGADKNRSSYKTQSIQSPSSLHFQGGQINGPSATKPLLSSTVIEMDNPPMPSPPQSPFHRDSVNYSHQNGLSKESSLSLDSLSQSSTKSSILSCRDKNSSVLLAVSRETENTPLSDQDLACCDFSGPSRKRHISLSSHSDVDEKEQRKKRKTRRQNSPRMKPRKLFQSFAADGVSRVMTSSHIGTSRWNADIADMDMDDDLELPSINVKPPNLCQHMGSELNKTFQTSGRMTELHKQCMKAVQQHVSCINMQVTKYRTERLQQVQKVLLEEINKLEQNDTELQSMEKDLTMFWKNQTMAFHSYQKQETQRNETLKKAIESTACYSLEYEEGVFTSKMCAIKNDMKSVQDRLLSEMLGEQIQSVKRGLYSLFFP</sequence>
<dbReference type="InterPro" id="IPR040560">
    <property type="entry name" value="SYCP2_SLD"/>
</dbReference>
<reference evidence="11" key="1">
    <citation type="submission" date="2025-08" db="UniProtKB">
        <authorList>
            <consortium name="RefSeq"/>
        </authorList>
    </citation>
    <scope>IDENTIFICATION</scope>
</reference>
<evidence type="ECO:0000259" key="9">
    <source>
        <dbReference type="Pfam" id="PF18584"/>
    </source>
</evidence>
<dbReference type="GO" id="GO:0007143">
    <property type="term" value="P:female meiotic nuclear division"/>
    <property type="evidence" value="ECO:0007669"/>
    <property type="project" value="TreeGrafter"/>
</dbReference>
<dbReference type="InterPro" id="IPR041322">
    <property type="entry name" value="SYCP2_ARLD"/>
</dbReference>
<keyword evidence="6" id="KW-0175">Coiled coil</keyword>
<dbReference type="OrthoDB" id="10256849at2759"/>
<dbReference type="PANTHER" id="PTHR15607:SF12">
    <property type="entry name" value="SYNAPTONEMAL COMPLEX PROTEIN 2"/>
    <property type="match status" value="1"/>
</dbReference>
<accession>A0A6P7ILX6</accession>
<feature type="compositionally biased region" description="Basic residues" evidence="7">
    <location>
        <begin position="1316"/>
        <end position="1332"/>
    </location>
</feature>
<feature type="compositionally biased region" description="Polar residues" evidence="7">
    <location>
        <begin position="1198"/>
        <end position="1211"/>
    </location>
</feature>
<evidence type="ECO:0000259" key="8">
    <source>
        <dbReference type="Pfam" id="PF18581"/>
    </source>
</evidence>
<evidence type="ECO:0000256" key="3">
    <source>
        <dbReference type="ARBA" id="ARBA00007960"/>
    </source>
</evidence>
<dbReference type="Pfam" id="PF18584">
    <property type="entry name" value="SYCP2_SLD"/>
    <property type="match status" value="1"/>
</dbReference>
<comment type="similarity">
    <text evidence="3">Belongs to the SYCP2 family.</text>
</comment>
<evidence type="ECO:0000256" key="7">
    <source>
        <dbReference type="SAM" id="MobiDB-lite"/>
    </source>
</evidence>
<dbReference type="RefSeq" id="XP_028266468.1">
    <property type="nucleotide sequence ID" value="XM_028410667.1"/>
</dbReference>